<evidence type="ECO:0000256" key="1">
    <source>
        <dbReference type="ARBA" id="ARBA00022723"/>
    </source>
</evidence>
<organism evidence="7 8">
    <name type="scientific">Candidatus Roizmanbacteria bacterium RIFCSPHIGHO2_02_FULL_38_11</name>
    <dbReference type="NCBI Taxonomy" id="1802039"/>
    <lineage>
        <taxon>Bacteria</taxon>
        <taxon>Candidatus Roizmaniibacteriota</taxon>
    </lineage>
</organism>
<dbReference type="GO" id="GO:0051536">
    <property type="term" value="F:iron-sulfur cluster binding"/>
    <property type="evidence" value="ECO:0007669"/>
    <property type="project" value="UniProtKB-KW"/>
</dbReference>
<dbReference type="InterPro" id="IPR050067">
    <property type="entry name" value="IPM_dehydratase_rel_enz"/>
</dbReference>
<dbReference type="Pfam" id="PF00694">
    <property type="entry name" value="Aconitase_C"/>
    <property type="match status" value="1"/>
</dbReference>
<evidence type="ECO:0000313" key="7">
    <source>
        <dbReference type="EMBL" id="OGK25077.1"/>
    </source>
</evidence>
<sequence length="671" mass="72586">MNETSGINNIYFGGPFGKVVEKDGFVKTIGFGGVVFLNNDPVRFKKQLYPQFERFQNPDKLFDGVSTDHIITVAHLLTDDLVELGDRALCGLGEEYGIENGTLRRSGGTVLVAGKDFGKGSSREQAVWALLKAGFSCVLAESFGPLFEKNAHHLGLLTSTNTRLAAQIQNGEPVSLEEFLRGKDLLYRSIIQAGGLFNYLNRINSGKYAEPMIGKEGMPLHQMNIYQKRLARAFNAATVKTGECGLLPVDVAYSYVGLSGLARAAMVTAYNCVKRVLPADRVYFFEDHFAHSTREQIPLLTGNQRSFARELGVPAENYYPGKLSDGGGSGICHRVMLDKLDSRNQQVVIATDSHTPTLGVLPIIAIPVGSTLFAAGLAEGRIPYSVAPVMRVEFTGSLPPGFSIRDVQLELTATFKPKQSGMVVEYGGGGLNTLNLDQVAALCNMVPEIFVSEVAVTEAFEAGVKFLVDKFGMTEDEAINLYGKPDPNCEYEQVVHFDLSKVSPWVARPGSPGNAVSLAVIQEFPDLNKAFLVSCTLGLGDLIEAAAVLKGKKVSPKTQLIIIPSSRDIREKAARIGVIDMLKEAGSQVLDEIACGPCIGEGLGAVVDGEVAITASNRNYHGRMGSKNAKVYMGGAILTTLSSLLGRLPTVEEYHLEMPRIIENLKKLRSN</sequence>
<dbReference type="GO" id="GO:0046872">
    <property type="term" value="F:metal ion binding"/>
    <property type="evidence" value="ECO:0007669"/>
    <property type="project" value="UniProtKB-KW"/>
</dbReference>
<dbReference type="Pfam" id="PF00330">
    <property type="entry name" value="Aconitase"/>
    <property type="match status" value="1"/>
</dbReference>
<evidence type="ECO:0000256" key="2">
    <source>
        <dbReference type="ARBA" id="ARBA00023004"/>
    </source>
</evidence>
<evidence type="ECO:0000256" key="4">
    <source>
        <dbReference type="ARBA" id="ARBA00023239"/>
    </source>
</evidence>
<dbReference type="SUPFAM" id="SSF53732">
    <property type="entry name" value="Aconitase iron-sulfur domain"/>
    <property type="match status" value="1"/>
</dbReference>
<dbReference type="GO" id="GO:0170038">
    <property type="term" value="P:proteinogenic amino acid biosynthetic process"/>
    <property type="evidence" value="ECO:0007669"/>
    <property type="project" value="UniProtKB-ARBA"/>
</dbReference>
<dbReference type="GO" id="GO:0016829">
    <property type="term" value="F:lyase activity"/>
    <property type="evidence" value="ECO:0007669"/>
    <property type="project" value="UniProtKB-KW"/>
</dbReference>
<dbReference type="PANTHER" id="PTHR43822">
    <property type="entry name" value="HOMOACONITASE, MITOCHONDRIAL-RELATED"/>
    <property type="match status" value="1"/>
</dbReference>
<accession>A0A1F7H127</accession>
<dbReference type="PANTHER" id="PTHR43822:SF2">
    <property type="entry name" value="HOMOACONITASE, MITOCHONDRIAL"/>
    <property type="match status" value="1"/>
</dbReference>
<dbReference type="InterPro" id="IPR001030">
    <property type="entry name" value="Acoase/IPM_deHydtase_lsu_aba"/>
</dbReference>
<evidence type="ECO:0000313" key="8">
    <source>
        <dbReference type="Proteomes" id="UP000177913"/>
    </source>
</evidence>
<dbReference type="InterPro" id="IPR015928">
    <property type="entry name" value="Aconitase/3IPM_dehydase_swvl"/>
</dbReference>
<feature type="domain" description="Aconitase A/isopropylmalate dehydratase small subunit swivel" evidence="6">
    <location>
        <begin position="109"/>
        <end position="158"/>
    </location>
</feature>
<keyword evidence="1" id="KW-0479">Metal-binding</keyword>
<keyword evidence="3" id="KW-0411">Iron-sulfur</keyword>
<feature type="domain" description="Aconitase/3-isopropylmalate dehydratase large subunit alpha/beta/alpha" evidence="5">
    <location>
        <begin position="294"/>
        <end position="644"/>
    </location>
</feature>
<proteinExistence type="predicted"/>
<dbReference type="PRINTS" id="PR00415">
    <property type="entry name" value="ACONITASE"/>
</dbReference>
<protein>
    <submittedName>
        <fullName evidence="7">Uncharacterized protein</fullName>
    </submittedName>
</protein>
<dbReference type="EMBL" id="MFZO01000019">
    <property type="protein sequence ID" value="OGK25077.1"/>
    <property type="molecule type" value="Genomic_DNA"/>
</dbReference>
<evidence type="ECO:0000259" key="5">
    <source>
        <dbReference type="Pfam" id="PF00330"/>
    </source>
</evidence>
<evidence type="ECO:0000259" key="6">
    <source>
        <dbReference type="Pfam" id="PF00694"/>
    </source>
</evidence>
<dbReference type="Gene3D" id="3.20.19.10">
    <property type="entry name" value="Aconitase, domain 4"/>
    <property type="match status" value="1"/>
</dbReference>
<reference evidence="7 8" key="1">
    <citation type="journal article" date="2016" name="Nat. Commun.">
        <title>Thousands of microbial genomes shed light on interconnected biogeochemical processes in an aquifer system.</title>
        <authorList>
            <person name="Anantharaman K."/>
            <person name="Brown C.T."/>
            <person name="Hug L.A."/>
            <person name="Sharon I."/>
            <person name="Castelle C.J."/>
            <person name="Probst A.J."/>
            <person name="Thomas B.C."/>
            <person name="Singh A."/>
            <person name="Wilkins M.J."/>
            <person name="Karaoz U."/>
            <person name="Brodie E.L."/>
            <person name="Williams K.H."/>
            <person name="Hubbard S.S."/>
            <person name="Banfield J.F."/>
        </authorList>
    </citation>
    <scope>NUCLEOTIDE SEQUENCE [LARGE SCALE GENOMIC DNA]</scope>
</reference>
<keyword evidence="2" id="KW-0408">Iron</keyword>
<keyword evidence="4" id="KW-0456">Lyase</keyword>
<dbReference type="InterPro" id="IPR036008">
    <property type="entry name" value="Aconitase_4Fe-4S_dom"/>
</dbReference>
<gene>
    <name evidence="7" type="ORF">A3C25_03415</name>
</gene>
<dbReference type="InterPro" id="IPR000573">
    <property type="entry name" value="AconitaseA/IPMdHydase_ssu_swvl"/>
</dbReference>
<dbReference type="Proteomes" id="UP000177913">
    <property type="component" value="Unassembled WGS sequence"/>
</dbReference>
<dbReference type="AlphaFoldDB" id="A0A1F7H127"/>
<dbReference type="InterPro" id="IPR015931">
    <property type="entry name" value="Acnase/IPM_dHydase_lsu_aba_1/3"/>
</dbReference>
<comment type="caution">
    <text evidence="7">The sequence shown here is derived from an EMBL/GenBank/DDBJ whole genome shotgun (WGS) entry which is preliminary data.</text>
</comment>
<dbReference type="SUPFAM" id="SSF52016">
    <property type="entry name" value="LeuD/IlvD-like"/>
    <property type="match status" value="1"/>
</dbReference>
<evidence type="ECO:0000256" key="3">
    <source>
        <dbReference type="ARBA" id="ARBA00023014"/>
    </source>
</evidence>
<dbReference type="Gene3D" id="3.30.499.10">
    <property type="entry name" value="Aconitase, domain 3"/>
    <property type="match status" value="2"/>
</dbReference>
<name>A0A1F7H127_9BACT</name>
<dbReference type="GO" id="GO:0170034">
    <property type="term" value="P:L-amino acid biosynthetic process"/>
    <property type="evidence" value="ECO:0007669"/>
    <property type="project" value="UniProtKB-ARBA"/>
</dbReference>